<sequence>MSPSYLDVLRVLSLIENFESLWYPVLKKYCLIQGKKYTYSTYSDMKFCKIHGSVVLRWKLF</sequence>
<reference evidence="1" key="1">
    <citation type="submission" date="2014-09" db="EMBL/GenBank/DDBJ databases">
        <authorList>
            <person name="Magalhaes I.L.F."/>
            <person name="Oliveira U."/>
            <person name="Santos F.R."/>
            <person name="Vidigal T.H.D.A."/>
            <person name="Brescovit A.D."/>
            <person name="Santos A.J."/>
        </authorList>
    </citation>
    <scope>NUCLEOTIDE SEQUENCE</scope>
    <source>
        <tissue evidence="1">Shoot tissue taken approximately 20 cm above the soil surface</tissue>
    </source>
</reference>
<proteinExistence type="predicted"/>
<accession>A0A0A9FGR5</accession>
<protein>
    <submittedName>
        <fullName evidence="1">Uncharacterized protein</fullName>
    </submittedName>
</protein>
<dbReference type="AlphaFoldDB" id="A0A0A9FGR5"/>
<evidence type="ECO:0000313" key="1">
    <source>
        <dbReference type="EMBL" id="JAE10424.1"/>
    </source>
</evidence>
<organism evidence="1">
    <name type="scientific">Arundo donax</name>
    <name type="common">Giant reed</name>
    <name type="synonym">Donax arundinaceus</name>
    <dbReference type="NCBI Taxonomy" id="35708"/>
    <lineage>
        <taxon>Eukaryota</taxon>
        <taxon>Viridiplantae</taxon>
        <taxon>Streptophyta</taxon>
        <taxon>Embryophyta</taxon>
        <taxon>Tracheophyta</taxon>
        <taxon>Spermatophyta</taxon>
        <taxon>Magnoliopsida</taxon>
        <taxon>Liliopsida</taxon>
        <taxon>Poales</taxon>
        <taxon>Poaceae</taxon>
        <taxon>PACMAD clade</taxon>
        <taxon>Arundinoideae</taxon>
        <taxon>Arundineae</taxon>
        <taxon>Arundo</taxon>
    </lineage>
</organism>
<reference evidence="1" key="2">
    <citation type="journal article" date="2015" name="Data Brief">
        <title>Shoot transcriptome of the giant reed, Arundo donax.</title>
        <authorList>
            <person name="Barrero R.A."/>
            <person name="Guerrero F.D."/>
            <person name="Moolhuijzen P."/>
            <person name="Goolsby J.A."/>
            <person name="Tidwell J."/>
            <person name="Bellgard S.E."/>
            <person name="Bellgard M.I."/>
        </authorList>
    </citation>
    <scope>NUCLEOTIDE SEQUENCE</scope>
    <source>
        <tissue evidence="1">Shoot tissue taken approximately 20 cm above the soil surface</tissue>
    </source>
</reference>
<dbReference type="EMBL" id="GBRH01187472">
    <property type="protein sequence ID" value="JAE10424.1"/>
    <property type="molecule type" value="Transcribed_RNA"/>
</dbReference>
<name>A0A0A9FGR5_ARUDO</name>